<accession>A0ACC2VBV1</accession>
<keyword evidence="2" id="KW-1185">Reference proteome</keyword>
<evidence type="ECO:0000313" key="1">
    <source>
        <dbReference type="EMBL" id="KAJ9096101.1"/>
    </source>
</evidence>
<evidence type="ECO:0000313" key="2">
    <source>
        <dbReference type="Proteomes" id="UP001241377"/>
    </source>
</evidence>
<reference evidence="1" key="1">
    <citation type="submission" date="2023-04" db="EMBL/GenBank/DDBJ databases">
        <title>Draft Genome sequencing of Naganishia species isolated from polar environments using Oxford Nanopore Technology.</title>
        <authorList>
            <person name="Leo P."/>
            <person name="Venkateswaran K."/>
        </authorList>
    </citation>
    <scope>NUCLEOTIDE SEQUENCE</scope>
    <source>
        <strain evidence="1">MNA-CCFEE 5261</strain>
    </source>
</reference>
<gene>
    <name evidence="1" type="ORF">QFC19_007327</name>
</gene>
<proteinExistence type="predicted"/>
<organism evidence="1 2">
    <name type="scientific">Naganishia cerealis</name>
    <dbReference type="NCBI Taxonomy" id="610337"/>
    <lineage>
        <taxon>Eukaryota</taxon>
        <taxon>Fungi</taxon>
        <taxon>Dikarya</taxon>
        <taxon>Basidiomycota</taxon>
        <taxon>Agaricomycotina</taxon>
        <taxon>Tremellomycetes</taxon>
        <taxon>Filobasidiales</taxon>
        <taxon>Filobasidiaceae</taxon>
        <taxon>Naganishia</taxon>
    </lineage>
</organism>
<dbReference type="EMBL" id="JASBWR010000096">
    <property type="protein sequence ID" value="KAJ9096101.1"/>
    <property type="molecule type" value="Genomic_DNA"/>
</dbReference>
<name>A0ACC2VBV1_9TREE</name>
<sequence length="1180" mass="133482">MYNPAVPASLLLTPSLPEPAVGYQQKLSHSVGKTNLIGTGPERYYLPIEQKASPPWERQSHPSSQKHQHQVQHGIEIGAAYAPRPIPGSIIDLDKVLEQCDFSTNKYVRDCLEYLRVGGHLDNGRRFRRSNLTEYKHIFVEDPETAPKPRYLDPPHLARLMLGPAADGKVSLQALSAERKEHSLSREPLTLPTPLQASENLYNPSKPCDPKHPRIFHMFWAGPFTDKPYMAVMSFLFTQNLGLHLTDEEWNQRTTVCRPQFWVWINPGPAAAVPNPSARKEMYESLAVNPWSAPFLHAKFREVVKFKMWNTTEQLDGIPELREHWRTMPIFNSGGNTYGAPQGQATPPEETIPFEKRDIDDNGNMTEIADGEERTILDSEGVVIVEKKKNMDEPTATPAPVIKKNKGGLFEKVGSTSENDYDRLSVILSDMARFILTYRYGGIYLDADTMFLRDWEELWNWHGQFAYRWSFHQKYNTAVLKLHKGSALASFLFKTALENGLDFHPMTVSRYLKDADLEKLLFRIPDALFDPAWINFEKYQRDRPPFPYFPEFNELFSNNRFSASGPHPLGFDGFFRGAFSYHFHNFWWLPFDPARNFPDLGPRFVKGERTLREAAAVAKFMETHPDTTEVDLRHVVDGKDILEDDGDEDEQDLSWSTVLKRTFEAYLRSERPNMYGEWLQTAAPTSASERGSSPDEDYVNYASPRDFEDELSSSQQLQALDLQISATPGLSVASLRDAILGYLHEAELIVKERLSQNNEAEEATSAGVATAGWHQDAAAGETTSWSSSIGAHQGEDSSYSGLNLRKRGQALRRRFSTGTRSIIPSTFTTSPEALLAHLSSIRADVLASMPTVHLPSLSVPTIPSRPSFTRLASLTNATAEGSLPNMMAGFLSSLPARLSYVHDHLPMPPDLSQMASVGMVLPQRPALAFTEEYKRRIMQIVHGMLPSEDWAGWEKLGWEDEDEYQARISTSRSKHGYRKSWSNGSPEGKSFLRELDDDALGLHHYFVRKRLQRRRTVSEGVVDSSIFADDEGEDDDLEEEVQEEPEYLFPNKTPRAALSRHQSYVVEQEAFEREKQARRRSASVTSSKSRGTDVSERDLEMEGEQGAEQGSMEKLPTRMGRVRPQPVGPAQAVHTMPPIKVSGTVVIEGLRISKNGKTLIGYEDLPPWMQNNEYIHTGYR</sequence>
<comment type="caution">
    <text evidence="1">The sequence shown here is derived from an EMBL/GenBank/DDBJ whole genome shotgun (WGS) entry which is preliminary data.</text>
</comment>
<protein>
    <submittedName>
        <fullName evidence="1">Uncharacterized protein</fullName>
    </submittedName>
</protein>
<dbReference type="Proteomes" id="UP001241377">
    <property type="component" value="Unassembled WGS sequence"/>
</dbReference>